<evidence type="ECO:0000313" key="2">
    <source>
        <dbReference type="EMBL" id="AJG25070.1"/>
    </source>
</evidence>
<dbReference type="Proteomes" id="UP000031843">
    <property type="component" value="Chromosome secondary"/>
</dbReference>
<dbReference type="STRING" id="68895.RR42_s3494"/>
<keyword evidence="1" id="KW-0732">Signal</keyword>
<evidence type="ECO:0000313" key="3">
    <source>
        <dbReference type="Proteomes" id="UP000031843"/>
    </source>
</evidence>
<dbReference type="KEGG" id="cbw:RR42_s3494"/>
<protein>
    <submittedName>
        <fullName evidence="2">Large exoproteins involved in heme utilization or adhesion</fullName>
    </submittedName>
</protein>
<sequence length="268" mass="26231">MRTKILAIAAGIALSTSAFAGGFSYFDRPDDADIYSQTAISNDIYVRGFGFAWGDIHFRSESGAVVNSQQSARDNSVRIGPSTNSAFGGGNALFNAQGNIGVNISAGAGNGQSNQAALASIDASDVFASAQVFSSQKTGGNGMHMVGAANSASMGDNMLAGAKGNVGVNIAAGAGNLQSNALAASVNMGGGGTGRNGGNPVGALAKATASNDQTTYGNDLSMCGCRPNNAATLNGGALANAVGNIGVNIAAGAGNAQSNGLAISTATH</sequence>
<dbReference type="AlphaFoldDB" id="A0A0C4YRG3"/>
<reference evidence="2 3" key="1">
    <citation type="journal article" date="2015" name="Genome Announc.">
        <title>Complete Genome Sequence of Cupriavidus basilensis 4G11, Isolated from the Oak Ridge Field Research Center Site.</title>
        <authorList>
            <person name="Ray J."/>
            <person name="Waters R.J."/>
            <person name="Skerker J.M."/>
            <person name="Kuehl J.V."/>
            <person name="Price M.N."/>
            <person name="Huang J."/>
            <person name="Chakraborty R."/>
            <person name="Arkin A.P."/>
            <person name="Deutschbauer A."/>
        </authorList>
    </citation>
    <scope>NUCLEOTIDE SEQUENCE [LARGE SCALE GENOMIC DNA]</scope>
    <source>
        <strain evidence="2">4G11</strain>
    </source>
</reference>
<feature type="signal peptide" evidence="1">
    <location>
        <begin position="1"/>
        <end position="20"/>
    </location>
</feature>
<evidence type="ECO:0000256" key="1">
    <source>
        <dbReference type="SAM" id="SignalP"/>
    </source>
</evidence>
<dbReference type="EMBL" id="CP010537">
    <property type="protein sequence ID" value="AJG25070.1"/>
    <property type="molecule type" value="Genomic_DNA"/>
</dbReference>
<feature type="chain" id="PRO_5002174306" evidence="1">
    <location>
        <begin position="21"/>
        <end position="268"/>
    </location>
</feature>
<accession>A0A0C4YRG3</accession>
<organism evidence="2 3">
    <name type="scientific">Cupriavidus basilensis</name>
    <dbReference type="NCBI Taxonomy" id="68895"/>
    <lineage>
        <taxon>Bacteria</taxon>
        <taxon>Pseudomonadati</taxon>
        <taxon>Pseudomonadota</taxon>
        <taxon>Betaproteobacteria</taxon>
        <taxon>Burkholderiales</taxon>
        <taxon>Burkholderiaceae</taxon>
        <taxon>Cupriavidus</taxon>
    </lineage>
</organism>
<dbReference type="RefSeq" id="WP_043357495.1">
    <property type="nucleotide sequence ID" value="NZ_CP010537.1"/>
</dbReference>
<keyword evidence="3" id="KW-1185">Reference proteome</keyword>
<dbReference type="OrthoDB" id="8967948at2"/>
<proteinExistence type="predicted"/>
<name>A0A0C4YRG3_9BURK</name>
<gene>
    <name evidence="2" type="ORF">RR42_s3494</name>
</gene>